<dbReference type="Gene3D" id="3.60.10.10">
    <property type="entry name" value="Endonuclease/exonuclease/phosphatase"/>
    <property type="match status" value="1"/>
</dbReference>
<dbReference type="EMBL" id="JACGWN010000005">
    <property type="protein sequence ID" value="KAL0450913.1"/>
    <property type="molecule type" value="Genomic_DNA"/>
</dbReference>
<organism evidence="1">
    <name type="scientific">Sesamum latifolium</name>
    <dbReference type="NCBI Taxonomy" id="2727402"/>
    <lineage>
        <taxon>Eukaryota</taxon>
        <taxon>Viridiplantae</taxon>
        <taxon>Streptophyta</taxon>
        <taxon>Embryophyta</taxon>
        <taxon>Tracheophyta</taxon>
        <taxon>Spermatophyta</taxon>
        <taxon>Magnoliopsida</taxon>
        <taxon>eudicotyledons</taxon>
        <taxon>Gunneridae</taxon>
        <taxon>Pentapetalae</taxon>
        <taxon>asterids</taxon>
        <taxon>lamiids</taxon>
        <taxon>Lamiales</taxon>
        <taxon>Pedaliaceae</taxon>
        <taxon>Sesamum</taxon>
    </lineage>
</organism>
<dbReference type="SUPFAM" id="SSF56219">
    <property type="entry name" value="DNase I-like"/>
    <property type="match status" value="1"/>
</dbReference>
<evidence type="ECO:0000313" key="1">
    <source>
        <dbReference type="EMBL" id="KAL0450913.1"/>
    </source>
</evidence>
<sequence>MPHHSIEEFSEAIFDGGLIDLGFEGPFTWTDHRLWQRLDRVLFSSEWVDALPQTVIRHLPRSSSDHSPLLIQVRTSILKGPSSFRFQNMWFRHSDFMDVVKESWSFPTTSSGMGNLGVKLKRLKHRLKDWNKNVFGDIFANLTVAEEAVVQAEKRYDSTPTEANLLEMNRCTAQLQHALSIEEDYWRQKATCRWVLEGERNTRFFHSMVRKKRSRTAINSVFHEGQLLTNEQLIKESGVDYFRSLLTTESTRTAPSLLQNIPRVISMSEGEALYESTNTDEVRRVIFGLSSDSTPGPDGFGAMFFQKCWEIIHEDVVDAVQDFLNGSPLPVSFTATSIVLIPKVKNPSQWSEFRPISLCNTTNKILTSS</sequence>
<accession>A0AAW2XAD5</accession>
<dbReference type="AlphaFoldDB" id="A0AAW2XAD5"/>
<protein>
    <recommendedName>
        <fullName evidence="2">Reverse transcriptase</fullName>
    </recommendedName>
</protein>
<reference evidence="1" key="1">
    <citation type="submission" date="2020-06" db="EMBL/GenBank/DDBJ databases">
        <authorList>
            <person name="Li T."/>
            <person name="Hu X."/>
            <person name="Zhang T."/>
            <person name="Song X."/>
            <person name="Zhang H."/>
            <person name="Dai N."/>
            <person name="Sheng W."/>
            <person name="Hou X."/>
            <person name="Wei L."/>
        </authorList>
    </citation>
    <scope>NUCLEOTIDE SEQUENCE</scope>
    <source>
        <strain evidence="1">KEN1</strain>
        <tissue evidence="1">Leaf</tissue>
    </source>
</reference>
<comment type="caution">
    <text evidence="1">The sequence shown here is derived from an EMBL/GenBank/DDBJ whole genome shotgun (WGS) entry which is preliminary data.</text>
</comment>
<proteinExistence type="predicted"/>
<reference evidence="1" key="2">
    <citation type="journal article" date="2024" name="Plant">
        <title>Genomic evolution and insights into agronomic trait innovations of Sesamum species.</title>
        <authorList>
            <person name="Miao H."/>
            <person name="Wang L."/>
            <person name="Qu L."/>
            <person name="Liu H."/>
            <person name="Sun Y."/>
            <person name="Le M."/>
            <person name="Wang Q."/>
            <person name="Wei S."/>
            <person name="Zheng Y."/>
            <person name="Lin W."/>
            <person name="Duan Y."/>
            <person name="Cao H."/>
            <person name="Xiong S."/>
            <person name="Wang X."/>
            <person name="Wei L."/>
            <person name="Li C."/>
            <person name="Ma Q."/>
            <person name="Ju M."/>
            <person name="Zhao R."/>
            <person name="Li G."/>
            <person name="Mu C."/>
            <person name="Tian Q."/>
            <person name="Mei H."/>
            <person name="Zhang T."/>
            <person name="Gao T."/>
            <person name="Zhang H."/>
        </authorList>
    </citation>
    <scope>NUCLEOTIDE SEQUENCE</scope>
    <source>
        <strain evidence="1">KEN1</strain>
    </source>
</reference>
<evidence type="ECO:0008006" key="2">
    <source>
        <dbReference type="Google" id="ProtNLM"/>
    </source>
</evidence>
<gene>
    <name evidence="1" type="ORF">Slati_1647700</name>
</gene>
<dbReference type="InterPro" id="IPR036691">
    <property type="entry name" value="Endo/exonu/phosph_ase_sf"/>
</dbReference>
<dbReference type="PANTHER" id="PTHR33710:SF62">
    <property type="entry name" value="DUF4283 DOMAIN PROTEIN"/>
    <property type="match status" value="1"/>
</dbReference>
<name>A0AAW2XAD5_9LAMI</name>
<dbReference type="PANTHER" id="PTHR33710">
    <property type="entry name" value="BNAC02G09200D PROTEIN"/>
    <property type="match status" value="1"/>
</dbReference>